<name>A0A9N8YSZ3_FUNMO</name>
<comment type="subcellular location">
    <subcellularLocation>
        <location evidence="1">Nucleus</location>
    </subcellularLocation>
</comment>
<evidence type="ECO:0000313" key="9">
    <source>
        <dbReference type="Proteomes" id="UP000789375"/>
    </source>
</evidence>
<keyword evidence="4" id="KW-0539">Nucleus</keyword>
<dbReference type="Gene3D" id="1.20.120.1880">
    <property type="entry name" value="Nucleoporin, helical C-terminal domain"/>
    <property type="match status" value="1"/>
</dbReference>
<gene>
    <name evidence="8" type="ORF">FMOSSE_LOCUS1677</name>
</gene>
<evidence type="ECO:0000256" key="4">
    <source>
        <dbReference type="ARBA" id="ARBA00023242"/>
    </source>
</evidence>
<feature type="compositionally biased region" description="Polar residues" evidence="5">
    <location>
        <begin position="1267"/>
        <end position="1287"/>
    </location>
</feature>
<feature type="region of interest" description="Disordered" evidence="5">
    <location>
        <begin position="1267"/>
        <end position="1305"/>
    </location>
</feature>
<dbReference type="Pfam" id="PF03177">
    <property type="entry name" value="Nucleoporin_C"/>
    <property type="match status" value="1"/>
</dbReference>
<keyword evidence="9" id="KW-1185">Reference proteome</keyword>
<dbReference type="GO" id="GO:0000972">
    <property type="term" value="P:transcription-dependent tethering of RNA polymerase II gene DNA at nuclear periphery"/>
    <property type="evidence" value="ECO:0007669"/>
    <property type="project" value="TreeGrafter"/>
</dbReference>
<dbReference type="GO" id="GO:0017056">
    <property type="term" value="F:structural constituent of nuclear pore"/>
    <property type="evidence" value="ECO:0007669"/>
    <property type="project" value="InterPro"/>
</dbReference>
<comment type="similarity">
    <text evidence="2">Belongs to the non-repetitive/WGA-negative nucleoporin family.</text>
</comment>
<dbReference type="InterPro" id="IPR014908">
    <property type="entry name" value="Nucleoporin_Nup133/Nup155_N"/>
</dbReference>
<evidence type="ECO:0000256" key="5">
    <source>
        <dbReference type="SAM" id="MobiDB-lite"/>
    </source>
</evidence>
<evidence type="ECO:0000256" key="2">
    <source>
        <dbReference type="ARBA" id="ARBA00007373"/>
    </source>
</evidence>
<dbReference type="Gene3D" id="1.25.40.440">
    <property type="entry name" value="Nucleoporin, helical domain, central subdomain"/>
    <property type="match status" value="1"/>
</dbReference>
<reference evidence="8" key="1">
    <citation type="submission" date="2021-06" db="EMBL/GenBank/DDBJ databases">
        <authorList>
            <person name="Kallberg Y."/>
            <person name="Tangrot J."/>
            <person name="Rosling A."/>
        </authorList>
    </citation>
    <scope>NUCLEOTIDE SEQUENCE</scope>
    <source>
        <strain evidence="8">87-6 pot B 2015</strain>
    </source>
</reference>
<dbReference type="Pfam" id="PF08801">
    <property type="entry name" value="Nucleoporin_N"/>
    <property type="match status" value="1"/>
</dbReference>
<feature type="region of interest" description="Disordered" evidence="5">
    <location>
        <begin position="1199"/>
        <end position="1251"/>
    </location>
</feature>
<dbReference type="EMBL" id="CAJVPP010000194">
    <property type="protein sequence ID" value="CAG8453927.1"/>
    <property type="molecule type" value="Genomic_DNA"/>
</dbReference>
<accession>A0A9N8YSZ3</accession>
<proteinExistence type="inferred from homology"/>
<dbReference type="InterPro" id="IPR042537">
    <property type="entry name" value="Nucleoporin_Nup155_C_2"/>
</dbReference>
<dbReference type="InterPro" id="IPR042533">
    <property type="entry name" value="Nucleoporin_Nup155_C_1"/>
</dbReference>
<evidence type="ECO:0000256" key="1">
    <source>
        <dbReference type="ARBA" id="ARBA00004123"/>
    </source>
</evidence>
<dbReference type="GO" id="GO:0006405">
    <property type="term" value="P:RNA export from nucleus"/>
    <property type="evidence" value="ECO:0007669"/>
    <property type="project" value="TreeGrafter"/>
</dbReference>
<sequence>MATGVTTKESFISSKVSLDNKYLTTAFRQSPDRTQERYKEVMQDTLPLKEEKIVLIPTRLRELLANTSDEITVKLGCFPYTNLVYFTVNDNLFIWEYEKGNDDNAIGHIDVHPLQDLYIKCVGLAKPRPGRFIDDAQYVLVIVTDKSIYVFGLSNTPTGIVFHDMSSDRYRANYSKKTVESIVGTEDGRIFLIDSGELCELVYEDEGWFSHPCRLEIQSLSTFNKHWRYISNYSSRLRSAVVDDTRRILYVMSDSHIEAFHITKDGGPLRHLGRWSINEDRSGLRGTLASMHPIYVTESAFYCLVAVTSTGQRGYFTCYAINRGYNWVTDTLPFKNKEPNSLILYEVHDPPPQPPAQVAQQSTTGFSMFKYFHGVFFALRREGASHVVTTTSPNHGSMFLRISQNQELIFSEHLFIFPYHNIYEIQEIINPLYDPKAFEEFSNDLINQFCSPSRKFLVYSHHGIIILNKMRPVDHLENILKKGSSRESSKAFIDNYGEEQTSAMCFLIANEESYSFLKIFNYKTLFEGFGYCLARILRPVWRQRILKLSPNATNVNRLDTSIPEQKLQYIVKKLLNLKKFCDKHPDLKTLHHLESGPLTAPPQAIGISGLYDALVRMTDAISFILLMLEYSLPETIEGVDLSTKQTIANSNFDQLVTDMSVRSSWHDVVLAIIKRETTPRVENLSRNLEARCPTFCNAVEVKLYQARCEIPDNNGSTQMGYEALQKAKKNEDEHTTNEALRMSLKLFTDSINTMTYGTLINLCNEYKNFEFYEGAVELLLKAAHTMEHVTEKRKSILDNVIETLRDAGVFNEGVSQPKFLQIMNSGHAQKFNPVLHKALELGLSLKDIDFLFAVYDEFLRADSVPQLFDPAAPYIEDYLTHSKDLSSPEVRKKLDLYCDYCVKRHEYLKAAEVKDYIAQNSGGDVTLQERLHYLSHAVGQAESAKEFSENAKVIEALNKYRLKMKIAQIQFEIYTDINSMPENVYSNFATSQGIPSRDEVLALLNQKLYDSHILLNDFIHPFDLYEKKLALLQIVEEAPYQTEIPIADVLVKAGRKYYPSDTRMMPLDKIIIAISKYFIENEITDPGIITKILRQANINYAVLFETVKHVLNNRSDGMRFLFRELCFILDEWIKTSGEVPSRHHGFRGYGAADHDRLKRALLQPVQSWERKWQYPSNGKNFKVMKWVKADRKISFIDDDDDEVGNVATPTRLPIVEDTPTPTASIQPPTEASTPQPSETEPDTASFLRPLPHLSSIPKSSSLLREASLTSAVSTPGETITTNNNNTPRDVESSLGNSPEMEGLDDDEEQMDDVITSQSISQKNKVNNLEFNVELKQVNENIDLFKKQSTSVVFSKNQDEYIVREKPSNYDEVEDYDIVQVEDYKADEYGNQDEDDYGVRTGEYVNRISEFDTRNSEFDGNTGEYGSNEYLGRTGEYGVQNDDYGEPLSDFDDQPNDYVGYDDQQVGIQSQISEFPEPQNPYQEQKVNEFTELNEAKNTQDDDIEQGQFNIDTFGQNIQDASI</sequence>
<dbReference type="PANTHER" id="PTHR10350:SF6">
    <property type="entry name" value="NUCLEAR PORE COMPLEX PROTEIN NUP155"/>
    <property type="match status" value="1"/>
</dbReference>
<dbReference type="SUPFAM" id="SSF69322">
    <property type="entry name" value="Tricorn protease domain 2"/>
    <property type="match status" value="1"/>
</dbReference>
<dbReference type="GO" id="GO:0006606">
    <property type="term" value="P:protein import into nucleus"/>
    <property type="evidence" value="ECO:0007669"/>
    <property type="project" value="TreeGrafter"/>
</dbReference>
<dbReference type="Gene3D" id="1.20.58.1780">
    <property type="match status" value="1"/>
</dbReference>
<evidence type="ECO:0000259" key="6">
    <source>
        <dbReference type="Pfam" id="PF03177"/>
    </source>
</evidence>
<comment type="caution">
    <text evidence="8">The sequence shown here is derived from an EMBL/GenBank/DDBJ whole genome shotgun (WGS) entry which is preliminary data.</text>
</comment>
<dbReference type="InterPro" id="IPR007187">
    <property type="entry name" value="Nucleoporin_Nup133/Nup155_C"/>
</dbReference>
<feature type="compositionally biased region" description="Polar residues" evidence="5">
    <location>
        <begin position="1219"/>
        <end position="1238"/>
    </location>
</feature>
<evidence type="ECO:0000313" key="8">
    <source>
        <dbReference type="EMBL" id="CAG8453927.1"/>
    </source>
</evidence>
<dbReference type="GO" id="GO:0036228">
    <property type="term" value="P:protein localization to nuclear inner membrane"/>
    <property type="evidence" value="ECO:0007669"/>
    <property type="project" value="TreeGrafter"/>
</dbReference>
<organism evidence="8 9">
    <name type="scientific">Funneliformis mosseae</name>
    <name type="common">Endomycorrhizal fungus</name>
    <name type="synonym">Glomus mosseae</name>
    <dbReference type="NCBI Taxonomy" id="27381"/>
    <lineage>
        <taxon>Eukaryota</taxon>
        <taxon>Fungi</taxon>
        <taxon>Fungi incertae sedis</taxon>
        <taxon>Mucoromycota</taxon>
        <taxon>Glomeromycotina</taxon>
        <taxon>Glomeromycetes</taxon>
        <taxon>Glomerales</taxon>
        <taxon>Glomeraceae</taxon>
        <taxon>Funneliformis</taxon>
    </lineage>
</organism>
<feature type="domain" description="Nucleoporin Nup133/Nup155-like C-terminal" evidence="6">
    <location>
        <begin position="525"/>
        <end position="1135"/>
    </location>
</feature>
<evidence type="ECO:0000259" key="7">
    <source>
        <dbReference type="Pfam" id="PF08801"/>
    </source>
</evidence>
<evidence type="ECO:0000256" key="3">
    <source>
        <dbReference type="ARBA" id="ARBA00022448"/>
    </source>
</evidence>
<dbReference type="InterPro" id="IPR004870">
    <property type="entry name" value="Nucleoporin_Nup155"/>
</dbReference>
<dbReference type="Gene3D" id="1.25.40.450">
    <property type="entry name" value="Nucleoporin, helical domain, N-terminal subdomain"/>
    <property type="match status" value="1"/>
</dbReference>
<dbReference type="GO" id="GO:0044611">
    <property type="term" value="C:nuclear pore inner ring"/>
    <property type="evidence" value="ECO:0007669"/>
    <property type="project" value="TreeGrafter"/>
</dbReference>
<protein>
    <submittedName>
        <fullName evidence="8">13397_t:CDS:1</fullName>
    </submittedName>
</protein>
<dbReference type="Proteomes" id="UP000789375">
    <property type="component" value="Unassembled WGS sequence"/>
</dbReference>
<dbReference type="InterPro" id="IPR042538">
    <property type="entry name" value="Nucleoporin_Nup155_C_3"/>
</dbReference>
<feature type="domain" description="Nucleoporin Nup133/Nup155-like N-terminal" evidence="7">
    <location>
        <begin position="56"/>
        <end position="466"/>
    </location>
</feature>
<keyword evidence="3" id="KW-0813">Transport</keyword>
<dbReference type="PANTHER" id="PTHR10350">
    <property type="entry name" value="NUCLEAR PORE COMPLEX PROTEIN NUP155"/>
    <property type="match status" value="1"/>
</dbReference>